<dbReference type="RefSeq" id="WP_311629265.1">
    <property type="nucleotide sequence ID" value="NZ_JAVREN010000005.1"/>
</dbReference>
<dbReference type="EMBL" id="JAVREN010000005">
    <property type="protein sequence ID" value="MDT0306338.1"/>
    <property type="molecule type" value="Genomic_DNA"/>
</dbReference>
<sequence>MRPQRFQQFTVAAYVDAPGVRAAEVWSDGVRRPFGVAATVEPGVVVRHAITVQARDGDDYREPERPVEGEPAAPMEVPGLSGGEGGRVRIADLEQYLAALLNNAGSAEIAGTYTYSGREQRGSVPGLGVTFHDGSKAFLPFVHVHRPGQGPGEAYALPSEI</sequence>
<feature type="compositionally biased region" description="Basic and acidic residues" evidence="1">
    <location>
        <begin position="57"/>
        <end position="68"/>
    </location>
</feature>
<reference evidence="3" key="1">
    <citation type="submission" date="2023-07" db="EMBL/GenBank/DDBJ databases">
        <title>30 novel species of actinomycetes from the DSMZ collection.</title>
        <authorList>
            <person name="Nouioui I."/>
        </authorList>
    </citation>
    <scope>NUCLEOTIDE SEQUENCE [LARGE SCALE GENOMIC DNA]</scope>
    <source>
        <strain evidence="3">DSM 44917</strain>
    </source>
</reference>
<name>A0ABU2L529_9ACTN</name>
<protein>
    <submittedName>
        <fullName evidence="2">Uncharacterized protein</fullName>
    </submittedName>
</protein>
<dbReference type="Proteomes" id="UP001183388">
    <property type="component" value="Unassembled WGS sequence"/>
</dbReference>
<comment type="caution">
    <text evidence="2">The sequence shown here is derived from an EMBL/GenBank/DDBJ whole genome shotgun (WGS) entry which is preliminary data.</text>
</comment>
<organism evidence="2 3">
    <name type="scientific">Streptomyces boetiae</name>
    <dbReference type="NCBI Taxonomy" id="3075541"/>
    <lineage>
        <taxon>Bacteria</taxon>
        <taxon>Bacillati</taxon>
        <taxon>Actinomycetota</taxon>
        <taxon>Actinomycetes</taxon>
        <taxon>Kitasatosporales</taxon>
        <taxon>Streptomycetaceae</taxon>
        <taxon>Streptomyces</taxon>
    </lineage>
</organism>
<accession>A0ABU2L529</accession>
<feature type="region of interest" description="Disordered" evidence="1">
    <location>
        <begin position="57"/>
        <end position="83"/>
    </location>
</feature>
<evidence type="ECO:0000313" key="3">
    <source>
        <dbReference type="Proteomes" id="UP001183388"/>
    </source>
</evidence>
<gene>
    <name evidence="2" type="ORF">RM780_05105</name>
</gene>
<keyword evidence="3" id="KW-1185">Reference proteome</keyword>
<proteinExistence type="predicted"/>
<evidence type="ECO:0000313" key="2">
    <source>
        <dbReference type="EMBL" id="MDT0306338.1"/>
    </source>
</evidence>
<evidence type="ECO:0000256" key="1">
    <source>
        <dbReference type="SAM" id="MobiDB-lite"/>
    </source>
</evidence>